<keyword evidence="4" id="KW-0408">Iron</keyword>
<dbReference type="EMBL" id="CP019646">
    <property type="protein sequence ID" value="AQQ72484.1"/>
    <property type="molecule type" value="Genomic_DNA"/>
</dbReference>
<dbReference type="InterPro" id="IPR039650">
    <property type="entry name" value="HdrA-like"/>
</dbReference>
<evidence type="ECO:0000256" key="1">
    <source>
        <dbReference type="ARBA" id="ARBA00022485"/>
    </source>
</evidence>
<gene>
    <name evidence="6" type="ORF">SMSP2_02870</name>
</gene>
<evidence type="ECO:0000256" key="3">
    <source>
        <dbReference type="ARBA" id="ARBA00023002"/>
    </source>
</evidence>
<evidence type="ECO:0000313" key="7">
    <source>
        <dbReference type="Proteomes" id="UP000188181"/>
    </source>
</evidence>
<dbReference type="Gene3D" id="3.50.50.60">
    <property type="entry name" value="FAD/NAD(P)-binding domain"/>
    <property type="match status" value="1"/>
</dbReference>
<dbReference type="GO" id="GO:0046872">
    <property type="term" value="F:metal ion binding"/>
    <property type="evidence" value="ECO:0007669"/>
    <property type="project" value="UniProtKB-KW"/>
</dbReference>
<evidence type="ECO:0000256" key="5">
    <source>
        <dbReference type="ARBA" id="ARBA00023014"/>
    </source>
</evidence>
<dbReference type="AlphaFoldDB" id="A0A1Q2MIJ5"/>
<dbReference type="GO" id="GO:0051539">
    <property type="term" value="F:4 iron, 4 sulfur cluster binding"/>
    <property type="evidence" value="ECO:0007669"/>
    <property type="project" value="UniProtKB-KW"/>
</dbReference>
<organism evidence="6 7">
    <name type="scientific">Limihaloglobus sulfuriphilus</name>
    <dbReference type="NCBI Taxonomy" id="1851148"/>
    <lineage>
        <taxon>Bacteria</taxon>
        <taxon>Pseudomonadati</taxon>
        <taxon>Planctomycetota</taxon>
        <taxon>Phycisphaerae</taxon>
        <taxon>Sedimentisphaerales</taxon>
        <taxon>Sedimentisphaeraceae</taxon>
        <taxon>Limihaloglobus</taxon>
    </lineage>
</organism>
<dbReference type="SUPFAM" id="SSF51905">
    <property type="entry name" value="FAD/NAD(P)-binding domain"/>
    <property type="match status" value="1"/>
</dbReference>
<keyword evidence="2" id="KW-0479">Metal-binding</keyword>
<keyword evidence="1" id="KW-0004">4Fe-4S</keyword>
<name>A0A1Q2MIJ5_9BACT</name>
<dbReference type="Proteomes" id="UP000188181">
    <property type="component" value="Chromosome"/>
</dbReference>
<dbReference type="KEGG" id="pbas:SMSP2_02870"/>
<sequence>MSDSFKTIEHKVDFCVVGGGLSGMCAAIAAARNGLKVAIMQDRPVFGGNCSSEIRMWICGARGRDNKETGLVEEFMLENLYRNPNKNYSIWDSILFEKVRYEPNITTMLLNCSCNNAEMDGSRIESVRGWQGTTQSWHIVRAKIFADCSGDSVLAPLTGAQYRVGREAKTEFNEDIGPEEADNNTMGSSCLIQAREMPTEQPFTPPAWAYKYTSCDDFKHRTHNLSETQNFWWIEIGGRLDTIADAETIRDELLKIVYGAWDHIKNHCEKKEQAKNWAIDWVGMLPGKRESRRYVGDYIMTQHDVESEGRFDDLVAFGGWPMDDHHPGGFSYTGDPTYFYNAPSPYGIPYRCLYSKNIDNLYFAGRNISVTHAALSSTRVMATCSLLGQAVGTACSIAVHENITPRQVYEDGYISELKEMLMDNDCYLPWNRRDISEMSVRAELIASNGNPEQLRNGIERDIDGEENGWKAGINDWIEYNWSSVQNISEIRIIFDSNLNRMLRTKKLSSDQVNGEGDPAAASARDMWCCYPLDQKPKTVPESMVKAFRIEAKDSNGDWAVVYSETNNYQRLVKIPLNLETEAIRLIPEATWGAEQVHIFAWEVR</sequence>
<dbReference type="PANTHER" id="PTHR43498">
    <property type="entry name" value="FERREDOXIN:COB-COM HETERODISULFIDE REDUCTASE SUBUNIT A"/>
    <property type="match status" value="1"/>
</dbReference>
<dbReference type="PANTHER" id="PTHR43498:SF1">
    <property type="entry name" value="COB--COM HETERODISULFIDE REDUCTASE IRON-SULFUR SUBUNIT A"/>
    <property type="match status" value="1"/>
</dbReference>
<proteinExistence type="predicted"/>
<dbReference type="GO" id="GO:0016491">
    <property type="term" value="F:oxidoreductase activity"/>
    <property type="evidence" value="ECO:0007669"/>
    <property type="project" value="UniProtKB-KW"/>
</dbReference>
<dbReference type="STRING" id="1851148.SMSP2_02870"/>
<dbReference type="RefSeq" id="WP_146684670.1">
    <property type="nucleotide sequence ID" value="NZ_CP019646.1"/>
</dbReference>
<evidence type="ECO:0000313" key="6">
    <source>
        <dbReference type="EMBL" id="AQQ72484.1"/>
    </source>
</evidence>
<keyword evidence="3" id="KW-0560">Oxidoreductase</keyword>
<keyword evidence="7" id="KW-1185">Reference proteome</keyword>
<dbReference type="OrthoDB" id="9780658at2"/>
<protein>
    <submittedName>
        <fullName evidence="6">Putative FAD-binding dehydrogenase</fullName>
    </submittedName>
</protein>
<evidence type="ECO:0000256" key="4">
    <source>
        <dbReference type="ARBA" id="ARBA00023004"/>
    </source>
</evidence>
<keyword evidence="5" id="KW-0411">Iron-sulfur</keyword>
<dbReference type="Pfam" id="PF12831">
    <property type="entry name" value="FAD_oxidored"/>
    <property type="match status" value="1"/>
</dbReference>
<dbReference type="InterPro" id="IPR036188">
    <property type="entry name" value="FAD/NAD-bd_sf"/>
</dbReference>
<reference evidence="7" key="1">
    <citation type="submission" date="2017-02" db="EMBL/GenBank/DDBJ databases">
        <title>Comparative genomics and description of representatives of a novel lineage of planctomycetes thriving in anoxic sediments.</title>
        <authorList>
            <person name="Spring S."/>
            <person name="Bunk B."/>
            <person name="Sproer C."/>
        </authorList>
    </citation>
    <scope>NUCLEOTIDE SEQUENCE [LARGE SCALE GENOMIC DNA]</scope>
    <source>
        <strain evidence="7">SM-Chi-D1</strain>
    </source>
</reference>
<evidence type="ECO:0000256" key="2">
    <source>
        <dbReference type="ARBA" id="ARBA00022723"/>
    </source>
</evidence>
<accession>A0A1Q2MIJ5</accession>